<evidence type="ECO:0000313" key="3">
    <source>
        <dbReference type="EMBL" id="CAD2163862.1"/>
    </source>
</evidence>
<feature type="chain" id="PRO_5044126568" evidence="1">
    <location>
        <begin position="19"/>
        <end position="196"/>
    </location>
</feature>
<sequence>MKKSLFLLFYLFFNFGICVKPPKTKGISSTKEASPSSNLLEKFVGLTEDDLEGKYIEAFFGEEKNWKEIIRQISSFLLFKKINDKKLIILNNSKKEIKRKGKSLFEIFEEENYKEFKEKNKNDTKIEFNFLLKLLEFNESIENFESEMIGGEYKLKIIKEKFVRIVNKLKDLGEEEALNKLDDIFKSSLAEIHLER</sequence>
<dbReference type="EMBL" id="CAJEWN010000100">
    <property type="protein sequence ID" value="CAD2163862.1"/>
    <property type="molecule type" value="Genomic_DNA"/>
</dbReference>
<dbReference type="EMBL" id="CAJEWN010000100">
    <property type="protein sequence ID" value="CAD2163861.1"/>
    <property type="molecule type" value="Genomic_DNA"/>
</dbReference>
<dbReference type="AlphaFoldDB" id="A0A6V7UTA5"/>
<feature type="signal peptide" evidence="1">
    <location>
        <begin position="1"/>
        <end position="18"/>
    </location>
</feature>
<name>A0A6V7UTA5_MELEN</name>
<protein>
    <submittedName>
        <fullName evidence="3">Uncharacterized protein</fullName>
    </submittedName>
</protein>
<reference evidence="3 4" key="1">
    <citation type="submission" date="2020-08" db="EMBL/GenBank/DDBJ databases">
        <authorList>
            <person name="Koutsovoulos G."/>
            <person name="Danchin GJ E."/>
        </authorList>
    </citation>
    <scope>NUCLEOTIDE SEQUENCE [LARGE SCALE GENOMIC DNA]</scope>
</reference>
<dbReference type="Proteomes" id="UP000580250">
    <property type="component" value="Unassembled WGS sequence"/>
</dbReference>
<gene>
    <name evidence="2" type="ORF">MENT_LOCUS16249</name>
    <name evidence="3" type="ORF">MENT_LOCUS16250</name>
</gene>
<proteinExistence type="predicted"/>
<keyword evidence="1" id="KW-0732">Signal</keyword>
<evidence type="ECO:0000313" key="2">
    <source>
        <dbReference type="EMBL" id="CAD2163861.1"/>
    </source>
</evidence>
<evidence type="ECO:0000313" key="4">
    <source>
        <dbReference type="Proteomes" id="UP000580250"/>
    </source>
</evidence>
<organism evidence="3 4">
    <name type="scientific">Meloidogyne enterolobii</name>
    <name type="common">Root-knot nematode worm</name>
    <name type="synonym">Meloidogyne mayaguensis</name>
    <dbReference type="NCBI Taxonomy" id="390850"/>
    <lineage>
        <taxon>Eukaryota</taxon>
        <taxon>Metazoa</taxon>
        <taxon>Ecdysozoa</taxon>
        <taxon>Nematoda</taxon>
        <taxon>Chromadorea</taxon>
        <taxon>Rhabditida</taxon>
        <taxon>Tylenchina</taxon>
        <taxon>Tylenchomorpha</taxon>
        <taxon>Tylenchoidea</taxon>
        <taxon>Meloidogynidae</taxon>
        <taxon>Meloidogyninae</taxon>
        <taxon>Meloidogyne</taxon>
    </lineage>
</organism>
<accession>A0A6V7UTA5</accession>
<comment type="caution">
    <text evidence="3">The sequence shown here is derived from an EMBL/GenBank/DDBJ whole genome shotgun (WGS) entry which is preliminary data.</text>
</comment>
<evidence type="ECO:0000256" key="1">
    <source>
        <dbReference type="SAM" id="SignalP"/>
    </source>
</evidence>